<dbReference type="SUPFAM" id="SSF58104">
    <property type="entry name" value="Methyl-accepting chemotaxis protein (MCP) signaling domain"/>
    <property type="match status" value="1"/>
</dbReference>
<dbReference type="AlphaFoldDB" id="A0A0S6VSZ7"/>
<evidence type="ECO:0000313" key="6">
    <source>
        <dbReference type="Proteomes" id="UP000030700"/>
    </source>
</evidence>
<evidence type="ECO:0000256" key="2">
    <source>
        <dbReference type="PROSITE-ProRule" id="PRU00284"/>
    </source>
</evidence>
<dbReference type="GO" id="GO:0016020">
    <property type="term" value="C:membrane"/>
    <property type="evidence" value="ECO:0007669"/>
    <property type="project" value="InterPro"/>
</dbReference>
<dbReference type="EMBL" id="DF820456">
    <property type="protein sequence ID" value="GAK50634.1"/>
    <property type="molecule type" value="Genomic_DNA"/>
</dbReference>
<protein>
    <submittedName>
        <fullName evidence="5">Methyl-accepting chemotaxis protein</fullName>
    </submittedName>
</protein>
<dbReference type="Proteomes" id="UP000030700">
    <property type="component" value="Unassembled WGS sequence"/>
</dbReference>
<dbReference type="SMART" id="SM00283">
    <property type="entry name" value="MA"/>
    <property type="match status" value="1"/>
</dbReference>
<evidence type="ECO:0000256" key="3">
    <source>
        <dbReference type="SAM" id="Phobius"/>
    </source>
</evidence>
<dbReference type="PANTHER" id="PTHR32089">
    <property type="entry name" value="METHYL-ACCEPTING CHEMOTAXIS PROTEIN MCPB"/>
    <property type="match status" value="1"/>
</dbReference>
<organism evidence="5">
    <name type="scientific">Candidatus Moduliflexus flocculans</name>
    <dbReference type="NCBI Taxonomy" id="1499966"/>
    <lineage>
        <taxon>Bacteria</taxon>
        <taxon>Candidatus Moduliflexota</taxon>
        <taxon>Candidatus Moduliflexia</taxon>
        <taxon>Candidatus Moduliflexales</taxon>
        <taxon>Candidatus Moduliflexaceae</taxon>
    </lineage>
</organism>
<gene>
    <name evidence="5" type="ORF">U14_01867</name>
</gene>
<keyword evidence="6" id="KW-1185">Reference proteome</keyword>
<dbReference type="HOGENOM" id="CLU_682681_0_0_0"/>
<keyword evidence="3" id="KW-0812">Transmembrane</keyword>
<dbReference type="Pfam" id="PF00015">
    <property type="entry name" value="MCPsignal"/>
    <property type="match status" value="1"/>
</dbReference>
<keyword evidence="3" id="KW-0472">Membrane</keyword>
<feature type="transmembrane region" description="Helical" evidence="3">
    <location>
        <begin position="49"/>
        <end position="69"/>
    </location>
</feature>
<accession>A0A0S6VSZ7</accession>
<dbReference type="STRING" id="1499966.U14_01867"/>
<feature type="domain" description="Methyl-accepting transducer" evidence="4">
    <location>
        <begin position="131"/>
        <end position="367"/>
    </location>
</feature>
<feature type="transmembrane region" description="Helical" evidence="3">
    <location>
        <begin position="12"/>
        <end position="37"/>
    </location>
</feature>
<name>A0A0S6VSZ7_9BACT</name>
<reference evidence="5" key="1">
    <citation type="journal article" date="2015" name="PeerJ">
        <title>First genomic representation of candidate bacterial phylum KSB3 points to enhanced environmental sensing as a trigger of wastewater bulking.</title>
        <authorList>
            <person name="Sekiguchi Y."/>
            <person name="Ohashi A."/>
            <person name="Parks D.H."/>
            <person name="Yamauchi T."/>
            <person name="Tyson G.W."/>
            <person name="Hugenholtz P."/>
        </authorList>
    </citation>
    <scope>NUCLEOTIDE SEQUENCE [LARGE SCALE GENOMIC DNA]</scope>
</reference>
<keyword evidence="1 2" id="KW-0807">Transducer</keyword>
<dbReference type="PANTHER" id="PTHR32089:SF112">
    <property type="entry name" value="LYSOZYME-LIKE PROTEIN-RELATED"/>
    <property type="match status" value="1"/>
</dbReference>
<evidence type="ECO:0000259" key="4">
    <source>
        <dbReference type="PROSITE" id="PS50111"/>
    </source>
</evidence>
<sequence length="403" mass="44411">MLWQELSEEQKTILHALWGIIFTAIAISTLISVYVLHVNFQEMLLLTRLLFMQLVALAVLGGVISIIVLRQTRRIFTVLRDMSRVSALVMANDITADIVTLPGKGAIAQFSRQFHAIIVSLRELGQQIRHAEALIASATAELLHNSEQLAASIEEQSASITETSMNMESVAQTSQQISKNTDIVVQIAEKTRADAQKGMEIAEQTLQKMRDIQGSNRTDTEYIQQLEQKSKEISTIMDVIVSIADQTKLIAFNASLEAAGAGVAGRRFGVVAAEIRVLADHVLKSTDTIRKTVGDIQGTIKNLVISSEASTDNIKQGSEYTIHTTEWLQEILSGTTQTTRIAQRISRSLLKQQLASEEISTALKESVSNTEGFIRTSAKTTDVLTRLETLTKELDTLMNGFKL</sequence>
<evidence type="ECO:0000256" key="1">
    <source>
        <dbReference type="ARBA" id="ARBA00023224"/>
    </source>
</evidence>
<dbReference type="PROSITE" id="PS50111">
    <property type="entry name" value="CHEMOTAXIS_TRANSDUC_2"/>
    <property type="match status" value="1"/>
</dbReference>
<proteinExistence type="predicted"/>
<dbReference type="GO" id="GO:0007165">
    <property type="term" value="P:signal transduction"/>
    <property type="evidence" value="ECO:0007669"/>
    <property type="project" value="UniProtKB-KW"/>
</dbReference>
<keyword evidence="3" id="KW-1133">Transmembrane helix</keyword>
<dbReference type="Gene3D" id="1.10.287.950">
    <property type="entry name" value="Methyl-accepting chemotaxis protein"/>
    <property type="match status" value="1"/>
</dbReference>
<evidence type="ECO:0000313" key="5">
    <source>
        <dbReference type="EMBL" id="GAK50634.1"/>
    </source>
</evidence>
<dbReference type="InterPro" id="IPR004089">
    <property type="entry name" value="MCPsignal_dom"/>
</dbReference>